<evidence type="ECO:0000313" key="3">
    <source>
        <dbReference type="Proteomes" id="UP000235073"/>
    </source>
</evidence>
<dbReference type="AlphaFoldDB" id="A0A2I1YEQ0"/>
<dbReference type="Pfam" id="PF06114">
    <property type="entry name" value="Peptidase_M78"/>
    <property type="match status" value="1"/>
</dbReference>
<feature type="domain" description="IrrE N-terminal-like" evidence="1">
    <location>
        <begin position="79"/>
        <end position="159"/>
    </location>
</feature>
<sequence>MNSTYRKISQIAHQKIYEFIKLSQLDISNYHFQYYFDYITNKNNIIVFPHHFDNDLILGITMVDNCGISLSYEKNSIGTRQNFTKCHELGHIILKHQGKVFTEQVNNKSGSELEADYFSSIILAPDIVLIHKILYQNKRYSEISKELSISNLALEVRLTHLLQTYTTIPYPKIKGMISSFRANTNYKQRFIDCLVDFQQIIVSHYNTVTPKPLHLFDYLLEHQNLITQCNCPQLIEKEFQEQLLNQYNNIKIWSYYNKGKTLWYAWNTDKLTDIEAKQKVKLIYTLKFL</sequence>
<protein>
    <recommendedName>
        <fullName evidence="1">IrrE N-terminal-like domain-containing protein</fullName>
    </recommendedName>
</protein>
<accession>A0A2I1YEQ0</accession>
<gene>
    <name evidence="2" type="ORF">CYK21_09090</name>
</gene>
<dbReference type="RefSeq" id="WP_101774332.1">
    <property type="nucleotide sequence ID" value="NZ_PKIB01000009.1"/>
</dbReference>
<dbReference type="InterPro" id="IPR010359">
    <property type="entry name" value="IrrE_HExxH"/>
</dbReference>
<organism evidence="2 3">
    <name type="scientific">Streptococcus macedonicus</name>
    <name type="common">Streptococcus gallolyticus macedonicus</name>
    <dbReference type="NCBI Taxonomy" id="59310"/>
    <lineage>
        <taxon>Bacteria</taxon>
        <taxon>Bacillati</taxon>
        <taxon>Bacillota</taxon>
        <taxon>Bacilli</taxon>
        <taxon>Lactobacillales</taxon>
        <taxon>Streptococcaceae</taxon>
        <taxon>Streptococcus</taxon>
    </lineage>
</organism>
<dbReference type="Proteomes" id="UP000235073">
    <property type="component" value="Unassembled WGS sequence"/>
</dbReference>
<dbReference type="EMBL" id="PKIB01000009">
    <property type="protein sequence ID" value="PLA53354.1"/>
    <property type="molecule type" value="Genomic_DNA"/>
</dbReference>
<dbReference type="Gene3D" id="1.10.10.2910">
    <property type="match status" value="1"/>
</dbReference>
<evidence type="ECO:0000313" key="2">
    <source>
        <dbReference type="EMBL" id="PLA53354.1"/>
    </source>
</evidence>
<comment type="caution">
    <text evidence="2">The sequence shown here is derived from an EMBL/GenBank/DDBJ whole genome shotgun (WGS) entry which is preliminary data.</text>
</comment>
<proteinExistence type="predicted"/>
<name>A0A2I1YEQ0_STRMC</name>
<reference evidence="2 3" key="1">
    <citation type="submission" date="2017-12" db="EMBL/GenBank/DDBJ databases">
        <title>Phylogenetic diversity of female urinary microbiome.</title>
        <authorList>
            <person name="Thomas-White K."/>
            <person name="Wolfe A.J."/>
        </authorList>
    </citation>
    <scope>NUCLEOTIDE SEQUENCE [LARGE SCALE GENOMIC DNA]</scope>
    <source>
        <strain evidence="2 3">UMB0733</strain>
    </source>
</reference>
<evidence type="ECO:0000259" key="1">
    <source>
        <dbReference type="Pfam" id="PF06114"/>
    </source>
</evidence>